<name>A0A9W9Z6C9_9CNID</name>
<dbReference type="EMBL" id="MU826429">
    <property type="protein sequence ID" value="KAJ7375947.1"/>
    <property type="molecule type" value="Genomic_DNA"/>
</dbReference>
<comment type="caution">
    <text evidence="1">The sequence shown here is derived from an EMBL/GenBank/DDBJ whole genome shotgun (WGS) entry which is preliminary data.</text>
</comment>
<reference evidence="1" key="1">
    <citation type="submission" date="2023-01" db="EMBL/GenBank/DDBJ databases">
        <title>Genome assembly of the deep-sea coral Lophelia pertusa.</title>
        <authorList>
            <person name="Herrera S."/>
            <person name="Cordes E."/>
        </authorList>
    </citation>
    <scope>NUCLEOTIDE SEQUENCE</scope>
    <source>
        <strain evidence="1">USNM1676648</strain>
        <tissue evidence="1">Polyp</tissue>
    </source>
</reference>
<dbReference type="Proteomes" id="UP001163046">
    <property type="component" value="Unassembled WGS sequence"/>
</dbReference>
<accession>A0A9W9Z6C9</accession>
<evidence type="ECO:0000313" key="2">
    <source>
        <dbReference type="Proteomes" id="UP001163046"/>
    </source>
</evidence>
<gene>
    <name evidence="1" type="ORF">OS493_037910</name>
</gene>
<sequence length="77" mass="8588">FNERSSLLLPSFPGQTNNTRSKFKLDLFGFYGGFPASVGTKKSKMQNSFRIAANKGSWISPLALQRWREEACGKQAS</sequence>
<evidence type="ECO:0000313" key="1">
    <source>
        <dbReference type="EMBL" id="KAJ7375947.1"/>
    </source>
</evidence>
<protein>
    <submittedName>
        <fullName evidence="1">Uncharacterized protein</fullName>
    </submittedName>
</protein>
<organism evidence="1 2">
    <name type="scientific">Desmophyllum pertusum</name>
    <dbReference type="NCBI Taxonomy" id="174260"/>
    <lineage>
        <taxon>Eukaryota</taxon>
        <taxon>Metazoa</taxon>
        <taxon>Cnidaria</taxon>
        <taxon>Anthozoa</taxon>
        <taxon>Hexacorallia</taxon>
        <taxon>Scleractinia</taxon>
        <taxon>Caryophylliina</taxon>
        <taxon>Caryophylliidae</taxon>
        <taxon>Desmophyllum</taxon>
    </lineage>
</organism>
<dbReference type="AlphaFoldDB" id="A0A9W9Z6C9"/>
<proteinExistence type="predicted"/>
<keyword evidence="2" id="KW-1185">Reference proteome</keyword>
<feature type="non-terminal residue" evidence="1">
    <location>
        <position position="1"/>
    </location>
</feature>